<evidence type="ECO:0000313" key="1">
    <source>
        <dbReference type="EMBL" id="CAI2186518.1"/>
    </source>
</evidence>
<dbReference type="AlphaFoldDB" id="A0A9W4SYY7"/>
<evidence type="ECO:0000313" key="2">
    <source>
        <dbReference type="Proteomes" id="UP001153678"/>
    </source>
</evidence>
<comment type="caution">
    <text evidence="1">The sequence shown here is derived from an EMBL/GenBank/DDBJ whole genome shotgun (WGS) entry which is preliminary data.</text>
</comment>
<feature type="non-terminal residue" evidence="1">
    <location>
        <position position="1"/>
    </location>
</feature>
<reference evidence="1" key="1">
    <citation type="submission" date="2022-08" db="EMBL/GenBank/DDBJ databases">
        <authorList>
            <person name="Kallberg Y."/>
            <person name="Tangrot J."/>
            <person name="Rosling A."/>
        </authorList>
    </citation>
    <scope>NUCLEOTIDE SEQUENCE</scope>
    <source>
        <strain evidence="1">Wild A</strain>
    </source>
</reference>
<accession>A0A9W4SYY7</accession>
<proteinExistence type="predicted"/>
<dbReference type="Proteomes" id="UP001153678">
    <property type="component" value="Unassembled WGS sequence"/>
</dbReference>
<keyword evidence="2" id="KW-1185">Reference proteome</keyword>
<name>A0A9W4SYY7_9GLOM</name>
<gene>
    <name evidence="1" type="ORF">FWILDA_LOCUS12616</name>
</gene>
<protein>
    <submittedName>
        <fullName evidence="1">4189_t:CDS:1</fullName>
    </submittedName>
</protein>
<sequence>CLSLKKYYIKQCNMLKGVYEKAISTNEAAARIENAINKSIKEYKSSGEKNDIDCNDEVVKGSAKKKLSWYTTTLIKSSLSDEHPDEIKKIKSNKNG</sequence>
<dbReference type="EMBL" id="CAMKVN010004177">
    <property type="protein sequence ID" value="CAI2186518.1"/>
    <property type="molecule type" value="Genomic_DNA"/>
</dbReference>
<dbReference type="OrthoDB" id="2414645at2759"/>
<organism evidence="1 2">
    <name type="scientific">Funneliformis geosporum</name>
    <dbReference type="NCBI Taxonomy" id="1117311"/>
    <lineage>
        <taxon>Eukaryota</taxon>
        <taxon>Fungi</taxon>
        <taxon>Fungi incertae sedis</taxon>
        <taxon>Mucoromycota</taxon>
        <taxon>Glomeromycotina</taxon>
        <taxon>Glomeromycetes</taxon>
        <taxon>Glomerales</taxon>
        <taxon>Glomeraceae</taxon>
        <taxon>Funneliformis</taxon>
    </lineage>
</organism>